<reference evidence="1 2" key="1">
    <citation type="journal article" date="2022" name="Res Sq">
        <title>Evolution of multicellular longitudinally dividing oral cavity symbionts (Neisseriaceae).</title>
        <authorList>
            <person name="Nyongesa S."/>
            <person name="Weber P."/>
            <person name="Bernet E."/>
            <person name="Pullido F."/>
            <person name="Nieckarz M."/>
            <person name="Delaby M."/>
            <person name="Nieves C."/>
            <person name="Viehboeck T."/>
            <person name="Krause N."/>
            <person name="Rivera-Millot A."/>
            <person name="Nakamura A."/>
            <person name="Vischer N."/>
            <person name="VanNieuwenhze M."/>
            <person name="Brun Y."/>
            <person name="Cava F."/>
            <person name="Bulgheresi S."/>
            <person name="Veyrier F."/>
        </authorList>
    </citation>
    <scope>NUCLEOTIDE SEQUENCE [LARGE SCALE GENOMIC DNA]</scope>
    <source>
        <strain evidence="1 2">SN4</strain>
    </source>
</reference>
<dbReference type="RefSeq" id="WP_058305270.1">
    <property type="nucleotide sequence ID" value="NZ_CABKVG010000006.1"/>
</dbReference>
<keyword evidence="2" id="KW-1185">Reference proteome</keyword>
<dbReference type="EMBL" id="CP091511">
    <property type="protein sequence ID" value="UOO90954.1"/>
    <property type="molecule type" value="Genomic_DNA"/>
</dbReference>
<accession>A0ABY4E5B0</accession>
<gene>
    <name evidence="1" type="ORF">LVJ82_08330</name>
</gene>
<proteinExistence type="predicted"/>
<sequence>MQTYYKLLPPLCTGEVLIQTRHRHKWTDYFIGATDQALGLDGAIFDASIDHSLLQAGRVDYLDVAAYVPALSERAVSLLPADCVRELALHEVNIVCTGGSARFYAFKALRTLPLLDASRCQFLKLGPVQHLQKPAFLPLDSDFYVARDVYRPQFIAYSAPFIA</sequence>
<name>A0ABY4E5B0_9NEIS</name>
<evidence type="ECO:0000313" key="2">
    <source>
        <dbReference type="Proteomes" id="UP000832011"/>
    </source>
</evidence>
<evidence type="ECO:0000313" key="1">
    <source>
        <dbReference type="EMBL" id="UOO90954.1"/>
    </source>
</evidence>
<dbReference type="Proteomes" id="UP000832011">
    <property type="component" value="Chromosome"/>
</dbReference>
<organism evidence="1 2">
    <name type="scientific">Vitreoscilla massiliensis</name>
    <dbReference type="NCBI Taxonomy" id="1689272"/>
    <lineage>
        <taxon>Bacteria</taxon>
        <taxon>Pseudomonadati</taxon>
        <taxon>Pseudomonadota</taxon>
        <taxon>Betaproteobacteria</taxon>
        <taxon>Neisseriales</taxon>
        <taxon>Neisseriaceae</taxon>
        <taxon>Vitreoscilla</taxon>
    </lineage>
</organism>
<protein>
    <submittedName>
        <fullName evidence="1">Uncharacterized protein</fullName>
    </submittedName>
</protein>